<dbReference type="EMBL" id="BMPF01000008">
    <property type="protein sequence ID" value="GGL44978.1"/>
    <property type="molecule type" value="Genomic_DNA"/>
</dbReference>
<organism evidence="3 4">
    <name type="scientific">Halarchaeum grantii</name>
    <dbReference type="NCBI Taxonomy" id="1193105"/>
    <lineage>
        <taxon>Archaea</taxon>
        <taxon>Methanobacteriati</taxon>
        <taxon>Methanobacteriota</taxon>
        <taxon>Stenosarchaea group</taxon>
        <taxon>Halobacteria</taxon>
        <taxon>Halobacteriales</taxon>
        <taxon>Halobacteriaceae</taxon>
    </lineage>
</organism>
<sequence length="274" mass="28077">MTERTRAFVAACLVVAVVVGGVAIVSVDASASEGVPDAPVGVEETFVGTSADADHAVAVTVTVAPTERTGPINATELTLATDRAAFIAPSSISTSETTGGEQVIDRTVDRPPTFDLGRLEPGETASISFRVYPKSVLPQGETLATVHVETQFARTQRVVETSKRVAPTVTAEHAAYGITPTLSPLTSGAIGAASMGALALVAGAIYRRRLRAATRSTLQSVADQPLTASAERAVADAIRSLGGSTRDDRSGATKTTTGTGDDPGTESIALDLDD</sequence>
<evidence type="ECO:0000313" key="3">
    <source>
        <dbReference type="EMBL" id="GGL44978.1"/>
    </source>
</evidence>
<comment type="caution">
    <text evidence="3">The sequence shown here is derived from an EMBL/GenBank/DDBJ whole genome shotgun (WGS) entry which is preliminary data.</text>
</comment>
<evidence type="ECO:0000256" key="2">
    <source>
        <dbReference type="SAM" id="Phobius"/>
    </source>
</evidence>
<accession>A0A830FGL2</accession>
<proteinExistence type="predicted"/>
<evidence type="ECO:0000313" key="4">
    <source>
        <dbReference type="Proteomes" id="UP000628840"/>
    </source>
</evidence>
<keyword evidence="2" id="KW-0472">Membrane</keyword>
<keyword evidence="4" id="KW-1185">Reference proteome</keyword>
<feature type="region of interest" description="Disordered" evidence="1">
    <location>
        <begin position="238"/>
        <end position="274"/>
    </location>
</feature>
<dbReference type="Proteomes" id="UP000628840">
    <property type="component" value="Unassembled WGS sequence"/>
</dbReference>
<feature type="compositionally biased region" description="Low complexity" evidence="1">
    <location>
        <begin position="252"/>
        <end position="262"/>
    </location>
</feature>
<evidence type="ECO:0000256" key="1">
    <source>
        <dbReference type="SAM" id="MobiDB-lite"/>
    </source>
</evidence>
<keyword evidence="2" id="KW-1133">Transmembrane helix</keyword>
<protein>
    <submittedName>
        <fullName evidence="3">Uncharacterized protein</fullName>
    </submittedName>
</protein>
<feature type="transmembrane region" description="Helical" evidence="2">
    <location>
        <begin position="188"/>
        <end position="206"/>
    </location>
</feature>
<gene>
    <name evidence="3" type="ORF">GCM10009037_30490</name>
</gene>
<name>A0A830FGL2_9EURY</name>
<keyword evidence="2" id="KW-0812">Transmembrane</keyword>
<dbReference type="AlphaFoldDB" id="A0A830FGL2"/>
<dbReference type="RefSeq" id="WP_188884528.1">
    <property type="nucleotide sequence ID" value="NZ_BMPF01000008.1"/>
</dbReference>
<dbReference type="OrthoDB" id="275620at2157"/>
<reference evidence="3 4" key="1">
    <citation type="journal article" date="2019" name="Int. J. Syst. Evol. Microbiol.">
        <title>The Global Catalogue of Microorganisms (GCM) 10K type strain sequencing project: providing services to taxonomists for standard genome sequencing and annotation.</title>
        <authorList>
            <consortium name="The Broad Institute Genomics Platform"/>
            <consortium name="The Broad Institute Genome Sequencing Center for Infectious Disease"/>
            <person name="Wu L."/>
            <person name="Ma J."/>
        </authorList>
    </citation>
    <scope>NUCLEOTIDE SEQUENCE [LARGE SCALE GENOMIC DNA]</scope>
    <source>
        <strain evidence="3 4">JCM 19585</strain>
    </source>
</reference>